<dbReference type="AlphaFoldDB" id="A0A8X7BLS1"/>
<sequence length="76" mass="8645">MSSEMRRQVYVSEMVRSCGRVGRRSADTGLLDAAKQILCAGHVSRSDDDLCSEILCCSHRCLIHRRFQVDTEEEIQ</sequence>
<evidence type="ECO:0000313" key="2">
    <source>
        <dbReference type="Proteomes" id="UP000887159"/>
    </source>
</evidence>
<comment type="caution">
    <text evidence="1">The sequence shown here is derived from an EMBL/GenBank/DDBJ whole genome shotgun (WGS) entry which is preliminary data.</text>
</comment>
<reference evidence="1" key="1">
    <citation type="submission" date="2020-08" db="EMBL/GenBank/DDBJ databases">
        <title>Multicomponent nature underlies the extraordinary mechanical properties of spider dragline silk.</title>
        <authorList>
            <person name="Kono N."/>
            <person name="Nakamura H."/>
            <person name="Mori M."/>
            <person name="Yoshida Y."/>
            <person name="Ohtoshi R."/>
            <person name="Malay A.D."/>
            <person name="Moran D.A.P."/>
            <person name="Tomita M."/>
            <person name="Numata K."/>
            <person name="Arakawa K."/>
        </authorList>
    </citation>
    <scope>NUCLEOTIDE SEQUENCE</scope>
</reference>
<organism evidence="1 2">
    <name type="scientific">Trichonephila clavipes</name>
    <name type="common">Golden silk orbweaver</name>
    <name type="synonym">Nephila clavipes</name>
    <dbReference type="NCBI Taxonomy" id="2585209"/>
    <lineage>
        <taxon>Eukaryota</taxon>
        <taxon>Metazoa</taxon>
        <taxon>Ecdysozoa</taxon>
        <taxon>Arthropoda</taxon>
        <taxon>Chelicerata</taxon>
        <taxon>Arachnida</taxon>
        <taxon>Araneae</taxon>
        <taxon>Araneomorphae</taxon>
        <taxon>Entelegynae</taxon>
        <taxon>Araneoidea</taxon>
        <taxon>Nephilidae</taxon>
        <taxon>Trichonephila</taxon>
    </lineage>
</organism>
<proteinExistence type="predicted"/>
<accession>A0A8X7BLS1</accession>
<evidence type="ECO:0000313" key="1">
    <source>
        <dbReference type="EMBL" id="GFY35808.1"/>
    </source>
</evidence>
<protein>
    <submittedName>
        <fullName evidence="1">Uncharacterized protein</fullName>
    </submittedName>
</protein>
<gene>
    <name evidence="1" type="ORF">TNCV_4841851</name>
</gene>
<keyword evidence="2" id="KW-1185">Reference proteome</keyword>
<dbReference type="EMBL" id="BMAU01021435">
    <property type="protein sequence ID" value="GFY35808.1"/>
    <property type="molecule type" value="Genomic_DNA"/>
</dbReference>
<dbReference type="Proteomes" id="UP000887159">
    <property type="component" value="Unassembled WGS sequence"/>
</dbReference>
<name>A0A8X7BLS1_TRICX</name>